<evidence type="ECO:0000256" key="5">
    <source>
        <dbReference type="ARBA" id="ARBA00023136"/>
    </source>
</evidence>
<comment type="similarity">
    <text evidence="7">Belongs to the type II topoisomerase GyrA/ParC subunit family. ParC type 1 subfamily.</text>
</comment>
<dbReference type="HAMAP" id="MF_00936">
    <property type="entry name" value="ParC_type1"/>
    <property type="match status" value="1"/>
</dbReference>
<dbReference type="GO" id="GO:0019897">
    <property type="term" value="C:extrinsic component of plasma membrane"/>
    <property type="evidence" value="ECO:0007669"/>
    <property type="project" value="UniProtKB-UniRule"/>
</dbReference>
<dbReference type="SUPFAM" id="SSF101904">
    <property type="entry name" value="GyrA/ParC C-terminal domain-like"/>
    <property type="match status" value="1"/>
</dbReference>
<dbReference type="InterPro" id="IPR013758">
    <property type="entry name" value="Topo_IIA_A/C_ab"/>
</dbReference>
<dbReference type="Gene3D" id="2.120.10.90">
    <property type="entry name" value="DNA gyrase/topoisomerase IV, subunit A, C-terminal"/>
    <property type="match status" value="1"/>
</dbReference>
<keyword evidence="2 7" id="KW-1003">Cell membrane</keyword>
<keyword evidence="6 7" id="KW-0413">Isomerase</keyword>
<dbReference type="Gene3D" id="3.90.199.10">
    <property type="entry name" value="Topoisomerase II, domain 5"/>
    <property type="match status" value="1"/>
</dbReference>
<comment type="subcellular location">
    <subcellularLocation>
        <location evidence="7">Cell membrane</location>
        <topology evidence="7">Peripheral membrane protein</topology>
    </subcellularLocation>
</comment>
<comment type="caution">
    <text evidence="10">The sequence shown here is derived from an EMBL/GenBank/DDBJ whole genome shotgun (WGS) entry which is preliminary data.</text>
</comment>
<dbReference type="Gene3D" id="1.10.268.10">
    <property type="entry name" value="Topoisomerase, domain 3"/>
    <property type="match status" value="1"/>
</dbReference>
<evidence type="ECO:0000313" key="11">
    <source>
        <dbReference type="Proteomes" id="UP000473531"/>
    </source>
</evidence>
<evidence type="ECO:0000256" key="6">
    <source>
        <dbReference type="ARBA" id="ARBA00023235"/>
    </source>
</evidence>
<feature type="site" description="Interaction with DNA" evidence="7">
    <location>
        <position position="87"/>
    </location>
</feature>
<dbReference type="Gene3D" id="3.30.1360.40">
    <property type="match status" value="1"/>
</dbReference>
<keyword evidence="4 7" id="KW-0238">DNA-binding</keyword>
<keyword evidence="11" id="KW-1185">Reference proteome</keyword>
<accession>A0A6L7GD67</accession>
<dbReference type="GO" id="GO:0003677">
    <property type="term" value="F:DNA binding"/>
    <property type="evidence" value="ECO:0007669"/>
    <property type="project" value="UniProtKB-UniRule"/>
</dbReference>
<evidence type="ECO:0000256" key="3">
    <source>
        <dbReference type="ARBA" id="ARBA00023029"/>
    </source>
</evidence>
<proteinExistence type="inferred from homology"/>
<feature type="site" description="Interaction with DNA" evidence="7">
    <location>
        <position position="89"/>
    </location>
</feature>
<evidence type="ECO:0000313" key="10">
    <source>
        <dbReference type="EMBL" id="MXP13550.1"/>
    </source>
</evidence>
<evidence type="ECO:0000259" key="9">
    <source>
        <dbReference type="PROSITE" id="PS52040"/>
    </source>
</evidence>
<dbReference type="GO" id="GO:0005524">
    <property type="term" value="F:ATP binding"/>
    <property type="evidence" value="ECO:0007669"/>
    <property type="project" value="InterPro"/>
</dbReference>
<keyword evidence="5 7" id="KW-0472">Membrane</keyword>
<comment type="catalytic activity">
    <reaction evidence="1 7 8">
        <text>ATP-dependent breakage, passage and rejoining of double-stranded DNA.</text>
        <dbReference type="EC" id="5.6.2.2"/>
    </reaction>
</comment>
<dbReference type="NCBIfam" id="TIGR01062">
    <property type="entry name" value="parC_Gneg"/>
    <property type="match status" value="1"/>
</dbReference>
<evidence type="ECO:0000256" key="8">
    <source>
        <dbReference type="PROSITE-ProRule" id="PRU01384"/>
    </source>
</evidence>
<dbReference type="GO" id="GO:0006265">
    <property type="term" value="P:DNA topological change"/>
    <property type="evidence" value="ECO:0007669"/>
    <property type="project" value="UniProtKB-UniRule"/>
</dbReference>
<sequence>MATTDIEKTDSEPADSIVNESFDSALSERYLVYAMSTITARSLPDLRDGLKPVHRRLLWAMRQLKLAPTDAFKKSARVVGDVIGKYHPHGDASVYDAMVRLAQSFALRYPLVEGQGNFGNIDGDNAAAYRYTEARLTKTAMTLMQGLDEGTVDFIPTYNGEEEEPEIFPGIFPNLLANGASGIAVGMATSIPSHNVAEVIDATLELIDNPHVEHGRLMELFHGPDFATGGLVVDSAAAISHAYETGRGSFRVRGRFHAAEAEAEADRDAGIERLGSGQWQLVISEIPYMVQKGKLIEQIAQAIADKKLPILEDVRDESDEAIRIVLVPRSRNVDPELLKESIYKLTDLENRFGLNLNVLDSTRTPMVMGLKELLGNWLTSQIDILQRRTQHRLDKIAARLELLEGYIIAFLNLDRVIEIIRTEDEPKPIMMAEFNLTDRQTEAILNMRLRSLRRLEEMQLRTEHDALLKEQGELETLLASPARQRTRIKRDLSALRKEYGEDTALGARRTTIAEASPTVEFSMDAMIEKEPVTVILSAKGWIRAARGHVDLGPDGKGAEFKFKEGDAPAFALHAQTTDKLLIAVDTGRFYTIGCDKLPGARGFGEPIRNLLDIEADANIAGLVLHRPKGQLLLAATTGKGFAAETDEILAETRKGRQVVNLKGDNKLVVVHEISAEHDHVAVVGDNRKLVIFSLEELPILGRGQGVSLQRYRDGGLSDATTFVLEEGLSWTMGGESGRTRTEKDVWQWKVARGAAGRLPPQGFPRDNKF</sequence>
<keyword evidence="3 7" id="KW-0799">Topoisomerase</keyword>
<feature type="domain" description="Topo IIA-type catalytic" evidence="9">
    <location>
        <begin position="43"/>
        <end position="521"/>
    </location>
</feature>
<gene>
    <name evidence="7 10" type="primary">parC</name>
    <name evidence="10" type="ORF">GRI44_02120</name>
</gene>
<evidence type="ECO:0000256" key="7">
    <source>
        <dbReference type="HAMAP-Rule" id="MF_00936"/>
    </source>
</evidence>
<dbReference type="AlphaFoldDB" id="A0A6L7GD67"/>
<dbReference type="Proteomes" id="UP000473531">
    <property type="component" value="Unassembled WGS sequence"/>
</dbReference>
<dbReference type="SMART" id="SM00434">
    <property type="entry name" value="TOP4c"/>
    <property type="match status" value="1"/>
</dbReference>
<dbReference type="InterPro" id="IPR005742">
    <property type="entry name" value="TopoIV_A_Gneg"/>
</dbReference>
<dbReference type="InterPro" id="IPR002205">
    <property type="entry name" value="Topo_IIA_dom_A"/>
</dbReference>
<dbReference type="PROSITE" id="PS52040">
    <property type="entry name" value="TOPO_IIA"/>
    <property type="match status" value="1"/>
</dbReference>
<dbReference type="EMBL" id="WTYU01000001">
    <property type="protein sequence ID" value="MXP13550.1"/>
    <property type="molecule type" value="Genomic_DNA"/>
</dbReference>
<protein>
    <recommendedName>
        <fullName evidence="7">DNA topoisomerase 4 subunit A</fullName>
        <ecNumber evidence="7">5.6.2.2</ecNumber>
    </recommendedName>
    <alternativeName>
        <fullName evidence="7">Topoisomerase IV subunit A</fullName>
    </alternativeName>
</protein>
<name>A0A6L7GD67_9SPHN</name>
<evidence type="ECO:0000256" key="2">
    <source>
        <dbReference type="ARBA" id="ARBA00022475"/>
    </source>
</evidence>
<comment type="subunit">
    <text evidence="7">Heterotetramer composed of ParC and ParE.</text>
</comment>
<dbReference type="InterPro" id="IPR013757">
    <property type="entry name" value="Topo_IIA_A_a_sf"/>
</dbReference>
<evidence type="ECO:0000256" key="4">
    <source>
        <dbReference type="ARBA" id="ARBA00023125"/>
    </source>
</evidence>
<dbReference type="GO" id="GO:0007059">
    <property type="term" value="P:chromosome segregation"/>
    <property type="evidence" value="ECO:0007669"/>
    <property type="project" value="UniProtKB-UniRule"/>
</dbReference>
<evidence type="ECO:0000256" key="1">
    <source>
        <dbReference type="ARBA" id="ARBA00000185"/>
    </source>
</evidence>
<dbReference type="EC" id="5.6.2.2" evidence="7"/>
<dbReference type="InterPro" id="IPR013760">
    <property type="entry name" value="Topo_IIA-like_dom_sf"/>
</dbReference>
<dbReference type="OrthoDB" id="9806486at2"/>
<dbReference type="RefSeq" id="WP_160599815.1">
    <property type="nucleotide sequence ID" value="NZ_WTYU01000001.1"/>
</dbReference>
<dbReference type="NCBIfam" id="NF004044">
    <property type="entry name" value="PRK05561.1"/>
    <property type="match status" value="1"/>
</dbReference>
<feature type="site" description="Interaction with DNA" evidence="7">
    <location>
        <position position="51"/>
    </location>
</feature>
<dbReference type="GO" id="GO:0009330">
    <property type="term" value="C:DNA topoisomerase type II (double strand cut, ATP-hydrolyzing) complex"/>
    <property type="evidence" value="ECO:0007669"/>
    <property type="project" value="UniProtKB-ARBA"/>
</dbReference>
<dbReference type="SUPFAM" id="SSF56719">
    <property type="entry name" value="Type II DNA topoisomerase"/>
    <property type="match status" value="1"/>
</dbReference>
<dbReference type="PANTHER" id="PTHR43493:SF1">
    <property type="entry name" value="DNA TOPOISOMERASE 4 SUBUNIT A"/>
    <property type="match status" value="1"/>
</dbReference>
<dbReference type="GO" id="GO:0005694">
    <property type="term" value="C:chromosome"/>
    <property type="evidence" value="ECO:0007669"/>
    <property type="project" value="InterPro"/>
</dbReference>
<dbReference type="GO" id="GO:0005737">
    <property type="term" value="C:cytoplasm"/>
    <property type="evidence" value="ECO:0007669"/>
    <property type="project" value="TreeGrafter"/>
</dbReference>
<dbReference type="InterPro" id="IPR035516">
    <property type="entry name" value="Gyrase/topoIV_suA_C"/>
</dbReference>
<reference evidence="10 11" key="1">
    <citation type="submission" date="2019-12" db="EMBL/GenBank/DDBJ databases">
        <title>Genomic-based taxomic classification of the family Erythrobacteraceae.</title>
        <authorList>
            <person name="Xu L."/>
        </authorList>
    </citation>
    <scope>NUCLEOTIDE SEQUENCE [LARGE SCALE GENOMIC DNA]</scope>
    <source>
        <strain evidence="10 11">KCTC 52259</strain>
    </source>
</reference>
<feature type="active site" description="O-(5'-phospho-DNA)-tyrosine intermediate" evidence="7 8">
    <location>
        <position position="131"/>
    </location>
</feature>
<dbReference type="InterPro" id="IPR050220">
    <property type="entry name" value="Type_II_DNA_Topoisomerases"/>
</dbReference>
<dbReference type="FunFam" id="1.10.268.10:FF:000001">
    <property type="entry name" value="DNA gyrase subunit A"/>
    <property type="match status" value="1"/>
</dbReference>
<dbReference type="Pfam" id="PF00521">
    <property type="entry name" value="DNA_topoisoIV"/>
    <property type="match status" value="1"/>
</dbReference>
<dbReference type="PANTHER" id="PTHR43493">
    <property type="entry name" value="DNA GYRASE/TOPOISOMERASE SUBUNIT A"/>
    <property type="match status" value="1"/>
</dbReference>
<comment type="function">
    <text evidence="7">Topoisomerase IV is essential for chromosome segregation. It relaxes supercoiled DNA. Performs the decatenation events required during the replication of a circular DNA molecule.</text>
</comment>
<dbReference type="CDD" id="cd00187">
    <property type="entry name" value="TOP4c"/>
    <property type="match status" value="1"/>
</dbReference>
<organism evidence="10 11">
    <name type="scientific">Allopontixanthobacter confluentis</name>
    <dbReference type="NCBI Taxonomy" id="1849021"/>
    <lineage>
        <taxon>Bacteria</taxon>
        <taxon>Pseudomonadati</taxon>
        <taxon>Pseudomonadota</taxon>
        <taxon>Alphaproteobacteria</taxon>
        <taxon>Sphingomonadales</taxon>
        <taxon>Erythrobacteraceae</taxon>
        <taxon>Allopontixanthobacter</taxon>
    </lineage>
</organism>
<feature type="site" description="Transition state stabilizer" evidence="7">
    <location>
        <position position="130"/>
    </location>
</feature>
<dbReference type="GO" id="GO:0003918">
    <property type="term" value="F:DNA topoisomerase type II (double strand cut, ATP-hydrolyzing) activity"/>
    <property type="evidence" value="ECO:0007669"/>
    <property type="project" value="UniProtKB-UniRule"/>
</dbReference>